<evidence type="ECO:0000256" key="2">
    <source>
        <dbReference type="ARBA" id="ARBA00012925"/>
    </source>
</evidence>
<evidence type="ECO:0000256" key="5">
    <source>
        <dbReference type="ARBA" id="ARBA00024993"/>
    </source>
</evidence>
<comment type="similarity">
    <text evidence="1">Belongs to the beta-class carbonic anhydrase family.</text>
</comment>
<dbReference type="InterPro" id="IPR036874">
    <property type="entry name" value="Carbonic_anhydrase_sf"/>
</dbReference>
<dbReference type="SMART" id="SM00947">
    <property type="entry name" value="Pro_CA"/>
    <property type="match status" value="1"/>
</dbReference>
<dbReference type="Pfam" id="PF00484">
    <property type="entry name" value="Pro_CA"/>
    <property type="match status" value="1"/>
</dbReference>
<evidence type="ECO:0000256" key="3">
    <source>
        <dbReference type="ARBA" id="ARBA00022723"/>
    </source>
</evidence>
<evidence type="ECO:0000256" key="6">
    <source>
        <dbReference type="ARBA" id="ARBA00048348"/>
    </source>
</evidence>
<dbReference type="CDD" id="cd03379">
    <property type="entry name" value="beta_CA_cladeD"/>
    <property type="match status" value="1"/>
</dbReference>
<dbReference type="GO" id="GO:0008270">
    <property type="term" value="F:zinc ion binding"/>
    <property type="evidence" value="ECO:0007669"/>
    <property type="project" value="InterPro"/>
</dbReference>
<dbReference type="EMBL" id="CP159989">
    <property type="protein sequence ID" value="XCP83019.1"/>
    <property type="molecule type" value="Genomic_DNA"/>
</dbReference>
<evidence type="ECO:0000256" key="7">
    <source>
        <dbReference type="PIRSR" id="PIRSR601765-1"/>
    </source>
</evidence>
<dbReference type="InterPro" id="IPR001765">
    <property type="entry name" value="Carbonic_anhydrase"/>
</dbReference>
<dbReference type="PANTHER" id="PTHR43175:SF3">
    <property type="entry name" value="CARBON DISULFIDE HYDROLASE"/>
    <property type="match status" value="1"/>
</dbReference>
<dbReference type="EC" id="4.2.1.1" evidence="2"/>
<reference evidence="8" key="1">
    <citation type="submission" date="2024-05" db="EMBL/GenBank/DDBJ databases">
        <title>Draft genome assemblies of 36 bacteria isolated from hibernating arctic ground squirrels.</title>
        <authorList>
            <person name="McKee H."/>
            <person name="Mullen L."/>
            <person name="Drown D.M."/>
            <person name="Duddleston K.N."/>
        </authorList>
    </citation>
    <scope>NUCLEOTIDE SEQUENCE</scope>
    <source>
        <strain evidence="8">AR004</strain>
    </source>
</reference>
<protein>
    <recommendedName>
        <fullName evidence="2">carbonic anhydrase</fullName>
        <ecNumber evidence="2">4.2.1.1</ecNumber>
    </recommendedName>
</protein>
<dbReference type="PANTHER" id="PTHR43175">
    <property type="entry name" value="CARBONIC ANHYDRASE"/>
    <property type="match status" value="1"/>
</dbReference>
<name>A0AAU8N7P6_9ACTO</name>
<dbReference type="RefSeq" id="WP_366181234.1">
    <property type="nucleotide sequence ID" value="NZ_CP159989.1"/>
</dbReference>
<comment type="catalytic activity">
    <reaction evidence="6">
        <text>hydrogencarbonate + H(+) = CO2 + H2O</text>
        <dbReference type="Rhea" id="RHEA:10748"/>
        <dbReference type="ChEBI" id="CHEBI:15377"/>
        <dbReference type="ChEBI" id="CHEBI:15378"/>
        <dbReference type="ChEBI" id="CHEBI:16526"/>
        <dbReference type="ChEBI" id="CHEBI:17544"/>
        <dbReference type="EC" id="4.2.1.1"/>
    </reaction>
</comment>
<feature type="binding site" evidence="7">
    <location>
        <position position="46"/>
    </location>
    <ligand>
        <name>Zn(2+)</name>
        <dbReference type="ChEBI" id="CHEBI:29105"/>
    </ligand>
</feature>
<sequence length="172" mass="18217">MRRFSCPPPAPTGPDTNDVLAAARRYAASAQPVGPGARLAVVACMDNRFDVTRLLGLEASDAYVIRNAGGILTEDVRRSLAIAQNALGVEEVVLIHHTDCGMSRLDDAQFASALAERTGLRPMWRPGGFTCAEQDLREMLTALARDPHIPAGATARGFVHDVTGGSLPEAPA</sequence>
<organism evidence="8">
    <name type="scientific">Actinomyces timonensis</name>
    <dbReference type="NCBI Taxonomy" id="1288391"/>
    <lineage>
        <taxon>Bacteria</taxon>
        <taxon>Bacillati</taxon>
        <taxon>Actinomycetota</taxon>
        <taxon>Actinomycetes</taxon>
        <taxon>Actinomycetales</taxon>
        <taxon>Actinomycetaceae</taxon>
        <taxon>Actinomyces</taxon>
    </lineage>
</organism>
<evidence type="ECO:0000313" key="8">
    <source>
        <dbReference type="EMBL" id="XCP83019.1"/>
    </source>
</evidence>
<keyword evidence="4 7" id="KW-0862">Zinc</keyword>
<feature type="binding site" evidence="7">
    <location>
        <position position="97"/>
    </location>
    <ligand>
        <name>Zn(2+)</name>
        <dbReference type="ChEBI" id="CHEBI:29105"/>
    </ligand>
</feature>
<evidence type="ECO:0000256" key="1">
    <source>
        <dbReference type="ARBA" id="ARBA00006217"/>
    </source>
</evidence>
<dbReference type="AlphaFoldDB" id="A0AAU8N7P6"/>
<comment type="cofactor">
    <cofactor evidence="7">
        <name>Zn(2+)</name>
        <dbReference type="ChEBI" id="CHEBI:29105"/>
    </cofactor>
    <text evidence="7">Binds 1 zinc ion per subunit.</text>
</comment>
<feature type="binding site" evidence="7">
    <location>
        <position position="100"/>
    </location>
    <ligand>
        <name>Zn(2+)</name>
        <dbReference type="ChEBI" id="CHEBI:29105"/>
    </ligand>
</feature>
<dbReference type="GO" id="GO:0004089">
    <property type="term" value="F:carbonate dehydratase activity"/>
    <property type="evidence" value="ECO:0007669"/>
    <property type="project" value="UniProtKB-EC"/>
</dbReference>
<keyword evidence="3 7" id="KW-0479">Metal-binding</keyword>
<dbReference type="Gene3D" id="3.40.1050.10">
    <property type="entry name" value="Carbonic anhydrase"/>
    <property type="match status" value="1"/>
</dbReference>
<dbReference type="SUPFAM" id="SSF53056">
    <property type="entry name" value="beta-carbonic anhydrase, cab"/>
    <property type="match status" value="1"/>
</dbReference>
<gene>
    <name evidence="8" type="ORF">ABXS69_03805</name>
</gene>
<comment type="function">
    <text evidence="5">Catalyzes the reversible hydration of carbon dioxide to form bicarbonate.</text>
</comment>
<evidence type="ECO:0000256" key="4">
    <source>
        <dbReference type="ARBA" id="ARBA00022833"/>
    </source>
</evidence>
<accession>A0AAU8N7P6</accession>
<feature type="binding site" evidence="7">
    <location>
        <position position="44"/>
    </location>
    <ligand>
        <name>Zn(2+)</name>
        <dbReference type="ChEBI" id="CHEBI:29105"/>
    </ligand>
</feature>
<proteinExistence type="inferred from homology"/>